<dbReference type="EMBL" id="CAXITT010000376">
    <property type="protein sequence ID" value="CAL1540304.1"/>
    <property type="molecule type" value="Genomic_DNA"/>
</dbReference>
<name>A0AAV2I313_LYMST</name>
<evidence type="ECO:0000313" key="3">
    <source>
        <dbReference type="Proteomes" id="UP001497497"/>
    </source>
</evidence>
<dbReference type="Proteomes" id="UP001497497">
    <property type="component" value="Unassembled WGS sequence"/>
</dbReference>
<dbReference type="AlphaFoldDB" id="A0AAV2I313"/>
<evidence type="ECO:0000256" key="1">
    <source>
        <dbReference type="SAM" id="MobiDB-lite"/>
    </source>
</evidence>
<proteinExistence type="predicted"/>
<reference evidence="2 3" key="1">
    <citation type="submission" date="2024-04" db="EMBL/GenBank/DDBJ databases">
        <authorList>
            <consortium name="Genoscope - CEA"/>
            <person name="William W."/>
        </authorList>
    </citation>
    <scope>NUCLEOTIDE SEQUENCE [LARGE SCALE GENOMIC DNA]</scope>
</reference>
<feature type="region of interest" description="Disordered" evidence="1">
    <location>
        <begin position="131"/>
        <end position="153"/>
    </location>
</feature>
<accession>A0AAV2I313</accession>
<comment type="caution">
    <text evidence="2">The sequence shown here is derived from an EMBL/GenBank/DDBJ whole genome shotgun (WGS) entry which is preliminary data.</text>
</comment>
<feature type="region of interest" description="Disordered" evidence="1">
    <location>
        <begin position="1"/>
        <end position="33"/>
    </location>
</feature>
<gene>
    <name evidence="2" type="ORF">GSLYS_00013953001</name>
</gene>
<feature type="non-terminal residue" evidence="2">
    <location>
        <position position="153"/>
    </location>
</feature>
<protein>
    <submittedName>
        <fullName evidence="2">Uncharacterized protein</fullName>
    </submittedName>
</protein>
<organism evidence="2 3">
    <name type="scientific">Lymnaea stagnalis</name>
    <name type="common">Great pond snail</name>
    <name type="synonym">Helix stagnalis</name>
    <dbReference type="NCBI Taxonomy" id="6523"/>
    <lineage>
        <taxon>Eukaryota</taxon>
        <taxon>Metazoa</taxon>
        <taxon>Spiralia</taxon>
        <taxon>Lophotrochozoa</taxon>
        <taxon>Mollusca</taxon>
        <taxon>Gastropoda</taxon>
        <taxon>Heterobranchia</taxon>
        <taxon>Euthyneura</taxon>
        <taxon>Panpulmonata</taxon>
        <taxon>Hygrophila</taxon>
        <taxon>Lymnaeoidea</taxon>
        <taxon>Lymnaeidae</taxon>
        <taxon>Lymnaea</taxon>
    </lineage>
</organism>
<feature type="compositionally biased region" description="Basic and acidic residues" evidence="1">
    <location>
        <begin position="138"/>
        <end position="153"/>
    </location>
</feature>
<sequence length="153" mass="17231">MTAENYDNTERVVQRPPNQPPQFGEFQDEAPGRTGLTNLSTLYRTLQHTYNKANQAFHANWILANNYHDVPPGQSPQLTSGATVHKCQDNYTQAMQAIQGEPRCMNANPCRFKVGVPECVDGEMNQVFQQVNSGQTKPSREDFQKTHSDTKGF</sequence>
<keyword evidence="3" id="KW-1185">Reference proteome</keyword>
<evidence type="ECO:0000313" key="2">
    <source>
        <dbReference type="EMBL" id="CAL1540304.1"/>
    </source>
</evidence>